<evidence type="ECO:0000313" key="11">
    <source>
        <dbReference type="Proteomes" id="UP001055219"/>
    </source>
</evidence>
<evidence type="ECO:0000256" key="6">
    <source>
        <dbReference type="ARBA" id="ARBA00023284"/>
    </source>
</evidence>
<feature type="domain" description="Thioredoxin" evidence="9">
    <location>
        <begin position="6"/>
        <end position="143"/>
    </location>
</feature>
<dbReference type="Proteomes" id="UP001055219">
    <property type="component" value="Unassembled WGS sequence"/>
</dbReference>
<evidence type="ECO:0000313" key="10">
    <source>
        <dbReference type="EMBL" id="KAI6784590.1"/>
    </source>
</evidence>
<dbReference type="InterPro" id="IPR013766">
    <property type="entry name" value="Thioredoxin_domain"/>
</dbReference>
<evidence type="ECO:0000256" key="7">
    <source>
        <dbReference type="SAM" id="MobiDB-lite"/>
    </source>
</evidence>
<dbReference type="GO" id="GO:0034976">
    <property type="term" value="P:response to endoplasmic reticulum stress"/>
    <property type="evidence" value="ECO:0007669"/>
    <property type="project" value="TreeGrafter"/>
</dbReference>
<dbReference type="PANTHER" id="PTHR45815:SF3">
    <property type="entry name" value="PROTEIN DISULFIDE-ISOMERASE A6"/>
    <property type="match status" value="1"/>
</dbReference>
<gene>
    <name evidence="10" type="ORF">J7T54_006635</name>
</gene>
<evidence type="ECO:0000256" key="2">
    <source>
        <dbReference type="ARBA" id="ARBA00004319"/>
    </source>
</evidence>
<reference evidence="10" key="2">
    <citation type="submission" date="2022-07" db="EMBL/GenBank/DDBJ databases">
        <authorList>
            <person name="Goncalves M.F.M."/>
            <person name="Hilario S."/>
            <person name="Van De Peer Y."/>
            <person name="Esteves A.C."/>
            <person name="Alves A."/>
        </authorList>
    </citation>
    <scope>NUCLEOTIDE SEQUENCE</scope>
    <source>
        <strain evidence="10">MUM 19.33</strain>
    </source>
</reference>
<reference evidence="10" key="1">
    <citation type="journal article" date="2021" name="J Fungi (Basel)">
        <title>Genomic and Metabolomic Analyses of the Marine Fungus Emericellopsis cladophorae: Insights into Saltwater Adaptability Mechanisms and Its Biosynthetic Potential.</title>
        <authorList>
            <person name="Goncalves M.F.M."/>
            <person name="Hilario S."/>
            <person name="Van de Peer Y."/>
            <person name="Esteves A.C."/>
            <person name="Alves A."/>
        </authorList>
    </citation>
    <scope>NUCLEOTIDE SEQUENCE</scope>
    <source>
        <strain evidence="10">MUM 19.33</strain>
    </source>
</reference>
<dbReference type="GeneID" id="75833113"/>
<dbReference type="RefSeq" id="XP_051365446.1">
    <property type="nucleotide sequence ID" value="XM_051503088.1"/>
</dbReference>
<feature type="signal peptide" evidence="8">
    <location>
        <begin position="1"/>
        <end position="22"/>
    </location>
</feature>
<evidence type="ECO:0000256" key="3">
    <source>
        <dbReference type="ARBA" id="ARBA00012723"/>
    </source>
</evidence>
<evidence type="ECO:0000259" key="9">
    <source>
        <dbReference type="PROSITE" id="PS51352"/>
    </source>
</evidence>
<organism evidence="10 11">
    <name type="scientific">Emericellopsis cladophorae</name>
    <dbReference type="NCBI Taxonomy" id="2686198"/>
    <lineage>
        <taxon>Eukaryota</taxon>
        <taxon>Fungi</taxon>
        <taxon>Dikarya</taxon>
        <taxon>Ascomycota</taxon>
        <taxon>Pezizomycotina</taxon>
        <taxon>Sordariomycetes</taxon>
        <taxon>Hypocreomycetidae</taxon>
        <taxon>Hypocreales</taxon>
        <taxon>Bionectriaceae</taxon>
        <taxon>Emericellopsis</taxon>
    </lineage>
</organism>
<protein>
    <recommendedName>
        <fullName evidence="3">protein disulfide-isomerase</fullName>
        <ecNumber evidence="3">5.3.4.1</ecNumber>
    </recommendedName>
</protein>
<comment type="caution">
    <text evidence="10">The sequence shown here is derived from an EMBL/GenBank/DDBJ whole genome shotgun (WGS) entry which is preliminary data.</text>
</comment>
<keyword evidence="11" id="KW-1185">Reference proteome</keyword>
<proteinExistence type="predicted"/>
<dbReference type="OrthoDB" id="10264505at2759"/>
<feature type="region of interest" description="Disordered" evidence="7">
    <location>
        <begin position="423"/>
        <end position="462"/>
    </location>
</feature>
<dbReference type="InterPro" id="IPR036249">
    <property type="entry name" value="Thioredoxin-like_sf"/>
</dbReference>
<dbReference type="CDD" id="cd03002">
    <property type="entry name" value="PDI_a_MPD1_like"/>
    <property type="match status" value="1"/>
</dbReference>
<evidence type="ECO:0000256" key="1">
    <source>
        <dbReference type="ARBA" id="ARBA00001182"/>
    </source>
</evidence>
<dbReference type="PROSITE" id="PS00194">
    <property type="entry name" value="THIOREDOXIN_1"/>
    <property type="match status" value="1"/>
</dbReference>
<keyword evidence="8" id="KW-0732">Signal</keyword>
<dbReference type="Pfam" id="PF00085">
    <property type="entry name" value="Thioredoxin"/>
    <property type="match status" value="1"/>
</dbReference>
<evidence type="ECO:0000256" key="5">
    <source>
        <dbReference type="ARBA" id="ARBA00023235"/>
    </source>
</evidence>
<dbReference type="Pfam" id="PF24541">
    <property type="entry name" value="Thioredox_PDIA6_C"/>
    <property type="match status" value="1"/>
</dbReference>
<feature type="compositionally biased region" description="Low complexity" evidence="7">
    <location>
        <begin position="276"/>
        <end position="288"/>
    </location>
</feature>
<name>A0A9P9Y7V1_9HYPO</name>
<evidence type="ECO:0000256" key="4">
    <source>
        <dbReference type="ARBA" id="ARBA00023157"/>
    </source>
</evidence>
<dbReference type="PROSITE" id="PS51352">
    <property type="entry name" value="THIOREDOXIN_2"/>
    <property type="match status" value="1"/>
</dbReference>
<dbReference type="GO" id="GO:0005788">
    <property type="term" value="C:endoplasmic reticulum lumen"/>
    <property type="evidence" value="ECO:0007669"/>
    <property type="project" value="UniProtKB-SubCell"/>
</dbReference>
<dbReference type="PANTHER" id="PTHR45815">
    <property type="entry name" value="PROTEIN DISULFIDE-ISOMERASE A6"/>
    <property type="match status" value="1"/>
</dbReference>
<feature type="compositionally biased region" description="Basic and acidic residues" evidence="7">
    <location>
        <begin position="425"/>
        <end position="443"/>
    </location>
</feature>
<dbReference type="PRINTS" id="PR00421">
    <property type="entry name" value="THIOREDOXIN"/>
</dbReference>
<evidence type="ECO:0000256" key="8">
    <source>
        <dbReference type="SAM" id="SignalP"/>
    </source>
</evidence>
<dbReference type="Gene3D" id="3.40.30.10">
    <property type="entry name" value="Glutaredoxin"/>
    <property type="match status" value="2"/>
</dbReference>
<accession>A0A9P9Y7V1</accession>
<keyword evidence="4" id="KW-1015">Disulfide bond</keyword>
<dbReference type="SUPFAM" id="SSF52833">
    <property type="entry name" value="Thioredoxin-like"/>
    <property type="match status" value="2"/>
</dbReference>
<dbReference type="InterPro" id="IPR017937">
    <property type="entry name" value="Thioredoxin_CS"/>
</dbReference>
<dbReference type="EMBL" id="JAGIXG020000004">
    <property type="protein sequence ID" value="KAI6784590.1"/>
    <property type="molecule type" value="Genomic_DNA"/>
</dbReference>
<feature type="compositionally biased region" description="Acidic residues" evidence="7">
    <location>
        <begin position="444"/>
        <end position="462"/>
    </location>
</feature>
<dbReference type="GO" id="GO:0015035">
    <property type="term" value="F:protein-disulfide reductase activity"/>
    <property type="evidence" value="ECO:0007669"/>
    <property type="project" value="TreeGrafter"/>
</dbReference>
<comment type="subcellular location">
    <subcellularLocation>
        <location evidence="2">Endoplasmic reticulum lumen</location>
    </subcellularLocation>
</comment>
<dbReference type="GO" id="GO:0003756">
    <property type="term" value="F:protein disulfide isomerase activity"/>
    <property type="evidence" value="ECO:0007669"/>
    <property type="project" value="UniProtKB-EC"/>
</dbReference>
<dbReference type="EC" id="5.3.4.1" evidence="3"/>
<dbReference type="InterPro" id="IPR057305">
    <property type="entry name" value="Thioredox_PDIA6_C"/>
</dbReference>
<feature type="chain" id="PRO_5040384838" description="protein disulfide-isomerase" evidence="8">
    <location>
        <begin position="23"/>
        <end position="462"/>
    </location>
</feature>
<sequence length="462" mass="49871">MHQPSIAAALTAALAALPSAQAAMYTKSSPVVQLNARNFDSLITNSNYTSIVEFYAPWCGHCQNLKPAYEKAAKNLDGLAKVAAIDCDDDANKPICGAHGIQGFPTLKTFRPGKKAGKPVVEDYRGQRTASGITDEVVNKINNHVAKLTDKDLDAFLEKSGPKALLFTEKGTTSALLRSIAIDFLDVIKVGQIRSKETAAVERFGIEKFPSLVLIPGSEDTEPVVYGGELKKASMVDFLKQAGEPNPDPAPAKGKGNKAKAKPKAEPAPEPEESPESSTASSTAEDAAPTVIPIQSISSDDMLHENCLQKKSHTCVLAFTPEGSADGEKAIESLSKLNTKYIRGQHHVFPFFALPDSVDMSSTLRTSLELGADVELIAFNARRGWFKQFQGKDYTVEGIEAWIDAIRMGEGEKKKMPEGVLAVKVSEESQAEKSSSEETKATDPEPEIETEAPEEEIVHEEL</sequence>
<dbReference type="AlphaFoldDB" id="A0A9P9Y7V1"/>
<keyword evidence="6" id="KW-0676">Redox-active center</keyword>
<keyword evidence="5" id="KW-0413">Isomerase</keyword>
<comment type="catalytic activity">
    <reaction evidence="1">
        <text>Catalyzes the rearrangement of -S-S- bonds in proteins.</text>
        <dbReference type="EC" id="5.3.4.1"/>
    </reaction>
</comment>
<feature type="region of interest" description="Disordered" evidence="7">
    <location>
        <begin position="241"/>
        <end position="288"/>
    </location>
</feature>